<keyword evidence="12" id="KW-1185">Reference proteome</keyword>
<keyword evidence="3" id="KW-1003">Cell membrane</keyword>
<keyword evidence="4" id="KW-0336">GPI-anchor</keyword>
<evidence type="ECO:0000256" key="6">
    <source>
        <dbReference type="ARBA" id="ARBA00023136"/>
    </source>
</evidence>
<feature type="domain" description="Trypanosome variant surface glycoprotein B-type N-terminal" evidence="10">
    <location>
        <begin position="84"/>
        <end position="317"/>
    </location>
</feature>
<feature type="region of interest" description="Disordered" evidence="9">
    <location>
        <begin position="316"/>
        <end position="396"/>
    </location>
</feature>
<evidence type="ECO:0000256" key="9">
    <source>
        <dbReference type="SAM" id="MobiDB-lite"/>
    </source>
</evidence>
<dbReference type="EMBL" id="CAEQ01001662">
    <property type="protein sequence ID" value="CCD14826.1"/>
    <property type="molecule type" value="Genomic_DNA"/>
</dbReference>
<evidence type="ECO:0000256" key="8">
    <source>
        <dbReference type="ARBA" id="ARBA00023288"/>
    </source>
</evidence>
<reference evidence="11 12" key="2">
    <citation type="journal article" date="2012" name="Proc. Natl. Acad. Sci. U.S.A.">
        <title>Antigenic diversity is generated by distinct evolutionary mechanisms in African trypanosome species.</title>
        <authorList>
            <person name="Jackson A.P."/>
            <person name="Berry A."/>
            <person name="Aslett M."/>
            <person name="Allison H.C."/>
            <person name="Burton P."/>
            <person name="Vavrova-Anderson J."/>
            <person name="Brown R."/>
            <person name="Browne H."/>
            <person name="Corton N."/>
            <person name="Hauser H."/>
            <person name="Gamble J."/>
            <person name="Gilderthorp R."/>
            <person name="Marcello L."/>
            <person name="McQuillan J."/>
            <person name="Otto T.D."/>
            <person name="Quail M.A."/>
            <person name="Sanders M.J."/>
            <person name="van Tonder A."/>
            <person name="Ginger M.L."/>
            <person name="Field M.C."/>
            <person name="Barry J.D."/>
            <person name="Hertz-Fowler C."/>
            <person name="Berriman M."/>
        </authorList>
    </citation>
    <scope>NUCLEOTIDE SEQUENCE [LARGE SCALE GENOMIC DNA]</scope>
    <source>
        <strain evidence="11 12">IL3000</strain>
    </source>
</reference>
<dbReference type="Pfam" id="PF13206">
    <property type="entry name" value="VSG_B"/>
    <property type="match status" value="1"/>
</dbReference>
<keyword evidence="8" id="KW-0449">Lipoprotein</keyword>
<evidence type="ECO:0000256" key="1">
    <source>
        <dbReference type="ARBA" id="ARBA00002523"/>
    </source>
</evidence>
<evidence type="ECO:0000256" key="5">
    <source>
        <dbReference type="ARBA" id="ARBA00022729"/>
    </source>
</evidence>
<gene>
    <name evidence="11" type="ORF">TCIL3000_0_54050</name>
</gene>
<name>F9WC35_TRYCI</name>
<reference evidence="12" key="1">
    <citation type="submission" date="2011-07" db="EMBL/GenBank/DDBJ databases">
        <title>Divergent evolution of antigenic variation in African trypanosomes.</title>
        <authorList>
            <person name="Jackson A.P."/>
            <person name="Berry A."/>
            <person name="Allison H.C."/>
            <person name="Burton P."/>
            <person name="Anderson J."/>
            <person name="Aslett M."/>
            <person name="Brown R."/>
            <person name="Corton N."/>
            <person name="Harris D."/>
            <person name="Hauser H."/>
            <person name="Gamble J."/>
            <person name="Gilderthorp R."/>
            <person name="McQuillan J."/>
            <person name="Quail M.A."/>
            <person name="Sanders M."/>
            <person name="Van Tonder A."/>
            <person name="Ginger M.L."/>
            <person name="Donelson J.E."/>
            <person name="Field M.C."/>
            <person name="Barry J.D."/>
            <person name="Berriman M."/>
            <person name="Hertz-Fowler C."/>
        </authorList>
    </citation>
    <scope>NUCLEOTIDE SEQUENCE [LARGE SCALE GENOMIC DNA]</scope>
    <source>
        <strain evidence="12">IL3000</strain>
    </source>
</reference>
<evidence type="ECO:0000259" key="10">
    <source>
        <dbReference type="Pfam" id="PF13206"/>
    </source>
</evidence>
<feature type="compositionally biased region" description="Basic and acidic residues" evidence="9">
    <location>
        <begin position="317"/>
        <end position="340"/>
    </location>
</feature>
<keyword evidence="5" id="KW-0732">Signal</keyword>
<sequence length="421" mass="46885">MLLKDLIVISSFPSPFHIKINISVPIFSKHEKCKKNVRNLLIHVLTFFLRTFSSEHQRMKFKSMSMIAMVIVASGNFINSRAAEISDHNKEEKELLCDVLKATQGILSNTGHTHEKELKEAIYGSPEKNYRFGASGSVVEGKTCIFDNLRQQLCTYRSNEGCYAQSLIGAFFCLCTPGSLGRGTPSLCGATVVNYGQKGWWGQWKDGEHAELFKKVWKNVVENCTRSPDVRGSYAGRLQALGEAVKRVREKIKKNKNSGSLYSLGEGSKGECSGTSAESVCAAYTHRQTKDSELDIPWADTIESILKKLRLNAQDRQIVDPRQPEKPSGVEDTNSIKHEVSQPSTSENKGKTQEGDKKDKETQTQTKIVGRLSTSEGEQARKRRRTPTSDKTSIESLATGVAKDGYFLKKPNWLLVGTLLN</sequence>
<dbReference type="VEuPathDB" id="TriTrypDB:TcIL3000_0_54050"/>
<dbReference type="AlphaFoldDB" id="F9WC35"/>
<evidence type="ECO:0000256" key="7">
    <source>
        <dbReference type="ARBA" id="ARBA00023180"/>
    </source>
</evidence>
<dbReference type="InterPro" id="IPR025932">
    <property type="entry name" value="Trypano_VSG_B_N_dom"/>
</dbReference>
<comment type="caution">
    <text evidence="11">The sequence shown here is derived from an EMBL/GenBank/DDBJ whole genome shotgun (WGS) entry which is preliminary data.</text>
</comment>
<evidence type="ECO:0000313" key="12">
    <source>
        <dbReference type="Proteomes" id="UP000000702"/>
    </source>
</evidence>
<comment type="subcellular location">
    <subcellularLocation>
        <location evidence="2">Cell membrane</location>
        <topology evidence="2">Lipid-anchor</topology>
        <topology evidence="2">GPI-anchor</topology>
    </subcellularLocation>
</comment>
<feature type="compositionally biased region" description="Basic and acidic residues" evidence="9">
    <location>
        <begin position="348"/>
        <end position="362"/>
    </location>
</feature>
<dbReference type="GO" id="GO:0098552">
    <property type="term" value="C:side of membrane"/>
    <property type="evidence" value="ECO:0007669"/>
    <property type="project" value="UniProtKB-KW"/>
</dbReference>
<evidence type="ECO:0000256" key="2">
    <source>
        <dbReference type="ARBA" id="ARBA00004609"/>
    </source>
</evidence>
<comment type="function">
    <text evidence="1">VSG forms a coat on the surface of the parasite. The trypanosome evades the immune response of the host by expressing a series of antigenically distinct VSGs from an estimated 1000 VSG genes.</text>
</comment>
<evidence type="ECO:0000256" key="3">
    <source>
        <dbReference type="ARBA" id="ARBA00022475"/>
    </source>
</evidence>
<dbReference type="Proteomes" id="UP000000702">
    <property type="component" value="Unassembled WGS sequence"/>
</dbReference>
<accession>F9WC35</accession>
<proteinExistence type="predicted"/>
<keyword evidence="6" id="KW-0472">Membrane</keyword>
<evidence type="ECO:0000256" key="4">
    <source>
        <dbReference type="ARBA" id="ARBA00022622"/>
    </source>
</evidence>
<keyword evidence="7" id="KW-0325">Glycoprotein</keyword>
<protein>
    <submittedName>
        <fullName evidence="11">Variant surface glycoprotein</fullName>
    </submittedName>
</protein>
<dbReference type="GO" id="GO:0005886">
    <property type="term" value="C:plasma membrane"/>
    <property type="evidence" value="ECO:0007669"/>
    <property type="project" value="UniProtKB-SubCell"/>
</dbReference>
<evidence type="ECO:0000313" key="11">
    <source>
        <dbReference type="EMBL" id="CCD14826.1"/>
    </source>
</evidence>
<organism evidence="11 12">
    <name type="scientific">Trypanosoma congolense (strain IL3000)</name>
    <dbReference type="NCBI Taxonomy" id="1068625"/>
    <lineage>
        <taxon>Eukaryota</taxon>
        <taxon>Discoba</taxon>
        <taxon>Euglenozoa</taxon>
        <taxon>Kinetoplastea</taxon>
        <taxon>Metakinetoplastina</taxon>
        <taxon>Trypanosomatida</taxon>
        <taxon>Trypanosomatidae</taxon>
        <taxon>Trypanosoma</taxon>
        <taxon>Nannomonas</taxon>
    </lineage>
</organism>